<name>A0ABQ8TYS3_PERAM</name>
<comment type="caution">
    <text evidence="2">The sequence shown here is derived from an EMBL/GenBank/DDBJ whole genome shotgun (WGS) entry which is preliminary data.</text>
</comment>
<evidence type="ECO:0000313" key="2">
    <source>
        <dbReference type="EMBL" id="KAJ4451252.1"/>
    </source>
</evidence>
<evidence type="ECO:0000313" key="3">
    <source>
        <dbReference type="Proteomes" id="UP001148838"/>
    </source>
</evidence>
<sequence>MDNTACDEFNPDSLPDLRSLHYKRLFLYGPYYRWLSYEYVESNFDQREFSFTLTDEIYIRLQSFANREEMENEMHKRIPYKIDIGAIYSHRPKEHT</sequence>
<dbReference type="SUPFAM" id="SSF56747">
    <property type="entry name" value="Prim-pol domain"/>
    <property type="match status" value="1"/>
</dbReference>
<comment type="similarity">
    <text evidence="1">Belongs to the eukaryotic-type primase small subunit family.</text>
</comment>
<gene>
    <name evidence="2" type="primary">PRIM1</name>
    <name evidence="2" type="ORF">ANN_02713</name>
</gene>
<protein>
    <submittedName>
        <fullName evidence="2">Primase, DNA, polypeptide 1 (49kDa)</fullName>
    </submittedName>
</protein>
<reference evidence="2 3" key="1">
    <citation type="journal article" date="2022" name="Allergy">
        <title>Genome assembly and annotation of Periplaneta americana reveal a comprehensive cockroach allergen profile.</title>
        <authorList>
            <person name="Wang L."/>
            <person name="Xiong Q."/>
            <person name="Saelim N."/>
            <person name="Wang L."/>
            <person name="Nong W."/>
            <person name="Wan A.T."/>
            <person name="Shi M."/>
            <person name="Liu X."/>
            <person name="Cao Q."/>
            <person name="Hui J.H.L."/>
            <person name="Sookrung N."/>
            <person name="Leung T.F."/>
            <person name="Tungtrongchitr A."/>
            <person name="Tsui S.K.W."/>
        </authorList>
    </citation>
    <scope>NUCLEOTIDE SEQUENCE [LARGE SCALE GENOMIC DNA]</scope>
    <source>
        <strain evidence="2">PWHHKU_190912</strain>
    </source>
</reference>
<dbReference type="PANTHER" id="PTHR10536">
    <property type="entry name" value="DNA PRIMASE SMALL SUBUNIT"/>
    <property type="match status" value="1"/>
</dbReference>
<dbReference type="Proteomes" id="UP001148838">
    <property type="component" value="Unassembled WGS sequence"/>
</dbReference>
<dbReference type="EMBL" id="JAJSOF020000001">
    <property type="protein sequence ID" value="KAJ4451252.1"/>
    <property type="molecule type" value="Genomic_DNA"/>
</dbReference>
<keyword evidence="3" id="KW-1185">Reference proteome</keyword>
<evidence type="ECO:0000256" key="1">
    <source>
        <dbReference type="ARBA" id="ARBA00009762"/>
    </source>
</evidence>
<accession>A0ABQ8TYS3</accession>
<dbReference type="Gene3D" id="3.90.920.10">
    <property type="entry name" value="DNA primase, PRIM domain"/>
    <property type="match status" value="1"/>
</dbReference>
<organism evidence="2 3">
    <name type="scientific">Periplaneta americana</name>
    <name type="common">American cockroach</name>
    <name type="synonym">Blatta americana</name>
    <dbReference type="NCBI Taxonomy" id="6978"/>
    <lineage>
        <taxon>Eukaryota</taxon>
        <taxon>Metazoa</taxon>
        <taxon>Ecdysozoa</taxon>
        <taxon>Arthropoda</taxon>
        <taxon>Hexapoda</taxon>
        <taxon>Insecta</taxon>
        <taxon>Pterygota</taxon>
        <taxon>Neoptera</taxon>
        <taxon>Polyneoptera</taxon>
        <taxon>Dictyoptera</taxon>
        <taxon>Blattodea</taxon>
        <taxon>Blattoidea</taxon>
        <taxon>Blattidae</taxon>
        <taxon>Blattinae</taxon>
        <taxon>Periplaneta</taxon>
    </lineage>
</organism>
<proteinExistence type="inferred from homology"/>